<dbReference type="Proteomes" id="UP000008457">
    <property type="component" value="Chromosome"/>
</dbReference>
<dbReference type="RefSeq" id="WP_013782122.1">
    <property type="nucleotide sequence ID" value="NC_015520.1"/>
</dbReference>
<reference evidence="1 2" key="2">
    <citation type="journal article" date="2011" name="Stand. Genomic Sci.">
        <title>Complete genome sequence of Mahella australiensis type strain (50-1 BON).</title>
        <authorList>
            <person name="Sikorski J."/>
            <person name="Teshima H."/>
            <person name="Nolan M."/>
            <person name="Lucas S."/>
            <person name="Hammon N."/>
            <person name="Deshpande S."/>
            <person name="Cheng J.F."/>
            <person name="Pitluck S."/>
            <person name="Liolios K."/>
            <person name="Pagani I."/>
            <person name="Ivanova N."/>
            <person name="Huntemann M."/>
            <person name="Mavromatis K."/>
            <person name="Ovchinikova G."/>
            <person name="Pati A."/>
            <person name="Tapia R."/>
            <person name="Han C."/>
            <person name="Goodwin L."/>
            <person name="Chen A."/>
            <person name="Palaniappan K."/>
            <person name="Land M."/>
            <person name="Hauser L."/>
            <person name="Ngatchou-Djao O.D."/>
            <person name="Rohde M."/>
            <person name="Pukall R."/>
            <person name="Spring S."/>
            <person name="Abt B."/>
            <person name="Goker M."/>
            <person name="Detter J.C."/>
            <person name="Woyke T."/>
            <person name="Bristow J."/>
            <person name="Markowitz V."/>
            <person name="Hugenholtz P."/>
            <person name="Eisen J.A."/>
            <person name="Kyrpides N.C."/>
            <person name="Klenk H.P."/>
            <person name="Lapidus A."/>
        </authorList>
    </citation>
    <scope>NUCLEOTIDE SEQUENCE [LARGE SCALE GENOMIC DNA]</scope>
    <source>
        <strain evidence="2">DSM 15567 / CIP 107919 / 50-1 BON</strain>
    </source>
</reference>
<proteinExistence type="predicted"/>
<evidence type="ECO:0000313" key="1">
    <source>
        <dbReference type="EMBL" id="AEE97699.1"/>
    </source>
</evidence>
<dbReference type="HOGENOM" id="CLU_2508791_0_0_9"/>
<dbReference type="AlphaFoldDB" id="F3ZY03"/>
<reference evidence="2" key="1">
    <citation type="submission" date="2010-11" db="EMBL/GenBank/DDBJ databases">
        <title>The complete genome of Mahella australiensis DSM 15567.</title>
        <authorList>
            <consortium name="US DOE Joint Genome Institute (JGI-PGF)"/>
            <person name="Lucas S."/>
            <person name="Copeland A."/>
            <person name="Lapidus A."/>
            <person name="Bruce D."/>
            <person name="Goodwin L."/>
            <person name="Pitluck S."/>
            <person name="Kyrpides N."/>
            <person name="Mavromatis K."/>
            <person name="Pagani I."/>
            <person name="Ivanova N."/>
            <person name="Teshima H."/>
            <person name="Brettin T."/>
            <person name="Detter J.C."/>
            <person name="Han C."/>
            <person name="Tapia R."/>
            <person name="Land M."/>
            <person name="Hauser L."/>
            <person name="Markowitz V."/>
            <person name="Cheng J.-F."/>
            <person name="Hugenholtz P."/>
            <person name="Woyke T."/>
            <person name="Wu D."/>
            <person name="Spring S."/>
            <person name="Pukall R."/>
            <person name="Steenblock K."/>
            <person name="Schneider S."/>
            <person name="Klenk H.-P."/>
            <person name="Eisen J.A."/>
        </authorList>
    </citation>
    <scope>NUCLEOTIDE SEQUENCE [LARGE SCALE GENOMIC DNA]</scope>
    <source>
        <strain evidence="2">DSM 15567 / CIP 107919 / 50-1 BON</strain>
    </source>
</reference>
<sequence>MNNEIKIDDTECMQICKEMYAVIDGNTKKATLVSQLINLLIEVLSNQGTEFIEEVVALDVCKEKLLEAYNRGFITGSEYNSIKKN</sequence>
<protein>
    <submittedName>
        <fullName evidence="1">DNA polymerase III, beta subunit</fullName>
    </submittedName>
</protein>
<keyword evidence="2" id="KW-1185">Reference proteome</keyword>
<dbReference type="KEGG" id="mas:Mahau_2553"/>
<name>F3ZY03_MAHA5</name>
<evidence type="ECO:0000313" key="2">
    <source>
        <dbReference type="Proteomes" id="UP000008457"/>
    </source>
</evidence>
<gene>
    <name evidence="1" type="ordered locus">Mahau_2553</name>
</gene>
<dbReference type="EMBL" id="CP002360">
    <property type="protein sequence ID" value="AEE97699.1"/>
    <property type="molecule type" value="Genomic_DNA"/>
</dbReference>
<organism evidence="1 2">
    <name type="scientific">Mahella australiensis (strain DSM 15567 / CIP 107919 / 50-1 BON)</name>
    <dbReference type="NCBI Taxonomy" id="697281"/>
    <lineage>
        <taxon>Bacteria</taxon>
        <taxon>Bacillati</taxon>
        <taxon>Bacillota</taxon>
        <taxon>Clostridia</taxon>
        <taxon>Thermoanaerobacterales</taxon>
        <taxon>Thermoanaerobacterales Family IV. Incertae Sedis</taxon>
        <taxon>Mahella</taxon>
    </lineage>
</organism>
<accession>F3ZY03</accession>